<feature type="domain" description="NAD(P)-binding" evidence="1">
    <location>
        <begin position="6"/>
        <end position="147"/>
    </location>
</feature>
<dbReference type="GeneID" id="54567648"/>
<dbReference type="RefSeq" id="XP_033661113.1">
    <property type="nucleotide sequence ID" value="XM_033814376.1"/>
</dbReference>
<gene>
    <name evidence="2" type="ORF">M409DRAFT_60142</name>
</gene>
<dbReference type="SUPFAM" id="SSF51735">
    <property type="entry name" value="NAD(P)-binding Rossmann-fold domains"/>
    <property type="match status" value="1"/>
</dbReference>
<dbReference type="Gene3D" id="3.40.50.720">
    <property type="entry name" value="NAD(P)-binding Rossmann-like Domain"/>
    <property type="match status" value="1"/>
</dbReference>
<dbReference type="Pfam" id="PF13460">
    <property type="entry name" value="NAD_binding_10"/>
    <property type="match status" value="1"/>
</dbReference>
<evidence type="ECO:0000313" key="3">
    <source>
        <dbReference type="Proteomes" id="UP000799537"/>
    </source>
</evidence>
<dbReference type="PANTHER" id="PTHR47129">
    <property type="entry name" value="QUINONE OXIDOREDUCTASE 2"/>
    <property type="match status" value="1"/>
</dbReference>
<sequence>MIILTGTTGGLGAPLLTTLLSKNLLPPSEIIISSANPSSPSHALARSAGIEIRYGDMTKPETLLESYRGAEVLYLTSYPSTGFERYKYHKACIDAAKQAGVKHIIYTSLLFGGLDGEESHASVMQAHISTVAYLKASGLTWTVVREATYAHLWNNFAGFVRVGDEGVNEVVVAGDGRVSWADRRELGEGTAFVVAGWRNYINKSIALTGPELLTVEDIVNKYTNYTNRPPITFRKVGAKQAIEYHEQRGSLPPEQEGFLRDWTTWGEALENGEMNFLDPTLETLLGRKAKTIDQLARVLFRGETNGLDTKDFN</sequence>
<accession>A0A6A6BZK5</accession>
<dbReference type="Proteomes" id="UP000799537">
    <property type="component" value="Unassembled WGS sequence"/>
</dbReference>
<name>A0A6A6BZK5_ZASCE</name>
<proteinExistence type="predicted"/>
<dbReference type="AlphaFoldDB" id="A0A6A6BZK5"/>
<dbReference type="InterPro" id="IPR016040">
    <property type="entry name" value="NAD(P)-bd_dom"/>
</dbReference>
<dbReference type="EMBL" id="ML993628">
    <property type="protein sequence ID" value="KAF2160224.1"/>
    <property type="molecule type" value="Genomic_DNA"/>
</dbReference>
<dbReference type="PANTHER" id="PTHR47129:SF1">
    <property type="entry name" value="NMRA-LIKE DOMAIN-CONTAINING PROTEIN"/>
    <property type="match status" value="1"/>
</dbReference>
<evidence type="ECO:0000313" key="2">
    <source>
        <dbReference type="EMBL" id="KAF2160224.1"/>
    </source>
</evidence>
<dbReference type="Gene3D" id="3.90.25.10">
    <property type="entry name" value="UDP-galactose 4-epimerase, domain 1"/>
    <property type="match status" value="1"/>
</dbReference>
<evidence type="ECO:0000259" key="1">
    <source>
        <dbReference type="Pfam" id="PF13460"/>
    </source>
</evidence>
<dbReference type="InterPro" id="IPR052718">
    <property type="entry name" value="NmrA-type_oxidoreductase"/>
</dbReference>
<reference evidence="2" key="1">
    <citation type="journal article" date="2020" name="Stud. Mycol.">
        <title>101 Dothideomycetes genomes: a test case for predicting lifestyles and emergence of pathogens.</title>
        <authorList>
            <person name="Haridas S."/>
            <person name="Albert R."/>
            <person name="Binder M."/>
            <person name="Bloem J."/>
            <person name="Labutti K."/>
            <person name="Salamov A."/>
            <person name="Andreopoulos B."/>
            <person name="Baker S."/>
            <person name="Barry K."/>
            <person name="Bills G."/>
            <person name="Bluhm B."/>
            <person name="Cannon C."/>
            <person name="Castanera R."/>
            <person name="Culley D."/>
            <person name="Daum C."/>
            <person name="Ezra D."/>
            <person name="Gonzalez J."/>
            <person name="Henrissat B."/>
            <person name="Kuo A."/>
            <person name="Liang C."/>
            <person name="Lipzen A."/>
            <person name="Lutzoni F."/>
            <person name="Magnuson J."/>
            <person name="Mondo S."/>
            <person name="Nolan M."/>
            <person name="Ohm R."/>
            <person name="Pangilinan J."/>
            <person name="Park H.-J."/>
            <person name="Ramirez L."/>
            <person name="Alfaro M."/>
            <person name="Sun H."/>
            <person name="Tritt A."/>
            <person name="Yoshinaga Y."/>
            <person name="Zwiers L.-H."/>
            <person name="Turgeon B."/>
            <person name="Goodwin S."/>
            <person name="Spatafora J."/>
            <person name="Crous P."/>
            <person name="Grigoriev I."/>
        </authorList>
    </citation>
    <scope>NUCLEOTIDE SEQUENCE</scope>
    <source>
        <strain evidence="2">ATCC 36951</strain>
    </source>
</reference>
<organism evidence="2 3">
    <name type="scientific">Zasmidium cellare ATCC 36951</name>
    <dbReference type="NCBI Taxonomy" id="1080233"/>
    <lineage>
        <taxon>Eukaryota</taxon>
        <taxon>Fungi</taxon>
        <taxon>Dikarya</taxon>
        <taxon>Ascomycota</taxon>
        <taxon>Pezizomycotina</taxon>
        <taxon>Dothideomycetes</taxon>
        <taxon>Dothideomycetidae</taxon>
        <taxon>Mycosphaerellales</taxon>
        <taxon>Mycosphaerellaceae</taxon>
        <taxon>Zasmidium</taxon>
    </lineage>
</organism>
<dbReference type="OrthoDB" id="419598at2759"/>
<dbReference type="InterPro" id="IPR036291">
    <property type="entry name" value="NAD(P)-bd_dom_sf"/>
</dbReference>
<protein>
    <recommendedName>
        <fullName evidence="1">NAD(P)-binding domain-containing protein</fullName>
    </recommendedName>
</protein>
<keyword evidence="3" id="KW-1185">Reference proteome</keyword>